<dbReference type="InterPro" id="IPR023198">
    <property type="entry name" value="PGP-like_dom2"/>
</dbReference>
<dbReference type="InterPro" id="IPR036412">
    <property type="entry name" value="HAD-like_sf"/>
</dbReference>
<dbReference type="SFLD" id="SFLDG01129">
    <property type="entry name" value="C1.5:_HAD__Beta-PGM__Phosphata"/>
    <property type="match status" value="1"/>
</dbReference>
<dbReference type="Proteomes" id="UP000198528">
    <property type="component" value="Unassembled WGS sequence"/>
</dbReference>
<dbReference type="InterPro" id="IPR050155">
    <property type="entry name" value="HAD-like_hydrolase_sf"/>
</dbReference>
<evidence type="ECO:0000313" key="3">
    <source>
        <dbReference type="Proteomes" id="UP000198528"/>
    </source>
</evidence>
<dbReference type="SUPFAM" id="SSF56784">
    <property type="entry name" value="HAD-like"/>
    <property type="match status" value="1"/>
</dbReference>
<organism evidence="2 3">
    <name type="scientific">Parafannyhessea umbonata</name>
    <dbReference type="NCBI Taxonomy" id="604330"/>
    <lineage>
        <taxon>Bacteria</taxon>
        <taxon>Bacillati</taxon>
        <taxon>Actinomycetota</taxon>
        <taxon>Coriobacteriia</taxon>
        <taxon>Coriobacteriales</taxon>
        <taxon>Atopobiaceae</taxon>
        <taxon>Parafannyhessea</taxon>
    </lineage>
</organism>
<dbReference type="EMBL" id="FMZL01000001">
    <property type="protein sequence ID" value="SDB97631.1"/>
    <property type="molecule type" value="Genomic_DNA"/>
</dbReference>
<dbReference type="GO" id="GO:0004713">
    <property type="term" value="F:protein tyrosine kinase activity"/>
    <property type="evidence" value="ECO:0007669"/>
    <property type="project" value="TreeGrafter"/>
</dbReference>
<name>A0A1G6HTR8_9ACTN</name>
<reference evidence="3" key="1">
    <citation type="submission" date="2016-10" db="EMBL/GenBank/DDBJ databases">
        <authorList>
            <person name="Varghese N."/>
            <person name="Submissions S."/>
        </authorList>
    </citation>
    <scope>NUCLEOTIDE SEQUENCE [LARGE SCALE GENOMIC DNA]</scope>
    <source>
        <strain evidence="3">DSM 22619</strain>
    </source>
</reference>
<evidence type="ECO:0000313" key="2">
    <source>
        <dbReference type="EMBL" id="SDB97631.1"/>
    </source>
</evidence>
<gene>
    <name evidence="2" type="ORF">SAMN04487824_101144</name>
</gene>
<dbReference type="Gene3D" id="3.40.50.1000">
    <property type="entry name" value="HAD superfamily/HAD-like"/>
    <property type="match status" value="1"/>
</dbReference>
<dbReference type="InterPro" id="IPR023214">
    <property type="entry name" value="HAD_sf"/>
</dbReference>
<dbReference type="AlphaFoldDB" id="A0A1G6HTR8"/>
<dbReference type="InterPro" id="IPR041492">
    <property type="entry name" value="HAD_2"/>
</dbReference>
<sequence>MGEKSGREGSGICGTEVSPGLRHADPSSRKVVVFDFDGTIADTLPSIVAVARHVLSEWGLPQERLADCPKLVGPPFPQAFSMVFGLSEADAREVTRRYREEYGALGPEAWPAFPGMGALLDELRASGRLLAVASSKRSALLHRALSDEGLLGRFDVVRGKQSDAQQSKAETLAAVLEDLGAAADDAVMVGDRHFDVDAALACGVPCVGVTYGGTAPFGELEQAGACTVAGSVEELGRVLLGR</sequence>
<dbReference type="RefSeq" id="WP_090844393.1">
    <property type="nucleotide sequence ID" value="NZ_FMZL01000001.1"/>
</dbReference>
<proteinExistence type="predicted"/>
<dbReference type="SFLD" id="SFLDS00003">
    <property type="entry name" value="Haloacid_Dehalogenase"/>
    <property type="match status" value="1"/>
</dbReference>
<protein>
    <submittedName>
        <fullName evidence="2">Phosphoglycolate phosphatase</fullName>
    </submittedName>
</protein>
<keyword evidence="3" id="KW-1185">Reference proteome</keyword>
<dbReference type="Gene3D" id="1.10.150.240">
    <property type="entry name" value="Putative phosphatase, domain 2"/>
    <property type="match status" value="1"/>
</dbReference>
<accession>A0A1G6HTR8</accession>
<dbReference type="Pfam" id="PF13419">
    <property type="entry name" value="HAD_2"/>
    <property type="match status" value="1"/>
</dbReference>
<dbReference type="PANTHER" id="PTHR43434:SF20">
    <property type="entry name" value="5'-NUCLEOTIDASE"/>
    <property type="match status" value="1"/>
</dbReference>
<dbReference type="STRING" id="604330.SAMN04489857_0499"/>
<dbReference type="PANTHER" id="PTHR43434">
    <property type="entry name" value="PHOSPHOGLYCOLATE PHOSPHATASE"/>
    <property type="match status" value="1"/>
</dbReference>
<feature type="region of interest" description="Disordered" evidence="1">
    <location>
        <begin position="1"/>
        <end position="23"/>
    </location>
</feature>
<dbReference type="GO" id="GO:0005829">
    <property type="term" value="C:cytosol"/>
    <property type="evidence" value="ECO:0007669"/>
    <property type="project" value="TreeGrafter"/>
</dbReference>
<evidence type="ECO:0000256" key="1">
    <source>
        <dbReference type="SAM" id="MobiDB-lite"/>
    </source>
</evidence>